<name>A0A382HEN3_9ZZZZ</name>
<accession>A0A382HEN3</accession>
<gene>
    <name evidence="3" type="ORF">METZ01_LOCUS238047</name>
</gene>
<dbReference type="GO" id="GO:0005829">
    <property type="term" value="C:cytosol"/>
    <property type="evidence" value="ECO:0007669"/>
    <property type="project" value="TreeGrafter"/>
</dbReference>
<evidence type="ECO:0000313" key="3">
    <source>
        <dbReference type="EMBL" id="SVB85193.1"/>
    </source>
</evidence>
<dbReference type="InterPro" id="IPR002201">
    <property type="entry name" value="Glyco_trans_9"/>
</dbReference>
<evidence type="ECO:0000256" key="2">
    <source>
        <dbReference type="ARBA" id="ARBA00022679"/>
    </source>
</evidence>
<dbReference type="InterPro" id="IPR011916">
    <property type="entry name" value="LipoPS_heptosylTferase-III"/>
</dbReference>
<organism evidence="3">
    <name type="scientific">marine metagenome</name>
    <dbReference type="NCBI Taxonomy" id="408172"/>
    <lineage>
        <taxon>unclassified sequences</taxon>
        <taxon>metagenomes</taxon>
        <taxon>ecological metagenomes</taxon>
    </lineage>
</organism>
<keyword evidence="2" id="KW-0808">Transferase</keyword>
<dbReference type="GO" id="GO:0008713">
    <property type="term" value="F:ADP-heptose-lipopolysaccharide heptosyltransferase activity"/>
    <property type="evidence" value="ECO:0007669"/>
    <property type="project" value="TreeGrafter"/>
</dbReference>
<evidence type="ECO:0000256" key="1">
    <source>
        <dbReference type="ARBA" id="ARBA00022676"/>
    </source>
</evidence>
<keyword evidence="1" id="KW-0328">Glycosyltransferase</keyword>
<dbReference type="InterPro" id="IPR051199">
    <property type="entry name" value="LPS_LOS_Heptosyltrfase"/>
</dbReference>
<dbReference type="AlphaFoldDB" id="A0A382HEN3"/>
<dbReference type="EMBL" id="UINC01060564">
    <property type="protein sequence ID" value="SVB85193.1"/>
    <property type="molecule type" value="Genomic_DNA"/>
</dbReference>
<dbReference type="CDD" id="cd03789">
    <property type="entry name" value="GT9_LPS_heptosyltransferase"/>
    <property type="match status" value="1"/>
</dbReference>
<protein>
    <recommendedName>
        <fullName evidence="4">Lipopolysaccharide heptosyltransferase III</fullName>
    </recommendedName>
</protein>
<dbReference type="PANTHER" id="PTHR30160">
    <property type="entry name" value="TETRAACYLDISACCHARIDE 4'-KINASE-RELATED"/>
    <property type="match status" value="1"/>
</dbReference>
<dbReference type="GO" id="GO:0009244">
    <property type="term" value="P:lipopolysaccharide core region biosynthetic process"/>
    <property type="evidence" value="ECO:0007669"/>
    <property type="project" value="TreeGrafter"/>
</dbReference>
<reference evidence="3" key="1">
    <citation type="submission" date="2018-05" db="EMBL/GenBank/DDBJ databases">
        <authorList>
            <person name="Lanie J.A."/>
            <person name="Ng W.-L."/>
            <person name="Kazmierczak K.M."/>
            <person name="Andrzejewski T.M."/>
            <person name="Davidsen T.M."/>
            <person name="Wayne K.J."/>
            <person name="Tettelin H."/>
            <person name="Glass J.I."/>
            <person name="Rusch D."/>
            <person name="Podicherti R."/>
            <person name="Tsui H.-C.T."/>
            <person name="Winkler M.E."/>
        </authorList>
    </citation>
    <scope>NUCLEOTIDE SEQUENCE</scope>
</reference>
<evidence type="ECO:0008006" key="4">
    <source>
        <dbReference type="Google" id="ProtNLM"/>
    </source>
</evidence>
<proteinExistence type="predicted"/>
<dbReference type="Gene3D" id="3.40.50.2000">
    <property type="entry name" value="Glycogen Phosphorylase B"/>
    <property type="match status" value="2"/>
</dbReference>
<dbReference type="SUPFAM" id="SSF53756">
    <property type="entry name" value="UDP-Glycosyltransferase/glycogen phosphorylase"/>
    <property type="match status" value="1"/>
</dbReference>
<sequence>MGEKRQRFLIAILRFHGDVLLTTPMISEIKRIFPDSVIDLLVYKGTGSILEFDDRINNILEAEPSSDSNFIKRSFKEILLLRTLRNTKYDFGVFLTTQWRMALMARSLRGAMTAGVDDLKRRKPFWIKSFSSISPEVGDGHIVKRNLAALVTLGLTSIEEKAELSLTIPPEAKNTIESIKKNYFIESNYCVFHPVSRRETKLWKKESFAQLIDHYANQGLKVVLTSGPDEKEIKYLADIEKLTKTDLINLGGKTTLIELAALIKDAKFFLGLDSVASHIAAAVGKNGVSLFGPSNPNNWRPWSNKVSVISRSKEEEFCQVHGHMEGKYKKCLCYINPERVIEELDKLVN</sequence>
<dbReference type="Pfam" id="PF01075">
    <property type="entry name" value="Glyco_transf_9"/>
    <property type="match status" value="1"/>
</dbReference>
<dbReference type="PANTHER" id="PTHR30160:SF1">
    <property type="entry name" value="LIPOPOLYSACCHARIDE 1,2-N-ACETYLGLUCOSAMINETRANSFERASE-RELATED"/>
    <property type="match status" value="1"/>
</dbReference>
<dbReference type="NCBIfam" id="TIGR02201">
    <property type="entry name" value="heptsyl_trn_III"/>
    <property type="match status" value="1"/>
</dbReference>